<dbReference type="Proteomes" id="UP001155128">
    <property type="component" value="Unassembled WGS sequence"/>
</dbReference>
<reference evidence="2" key="1">
    <citation type="submission" date="2022-06" db="EMBL/GenBank/DDBJ databases">
        <title>Sphingomicrobium sedimins sp. nov., a marine bacterium isolated from tidal flat.</title>
        <authorList>
            <person name="Kim C.-H."/>
            <person name="Yoo Y."/>
            <person name="Kim J.-J."/>
        </authorList>
    </citation>
    <scope>NUCLEOTIDE SEQUENCE</scope>
    <source>
        <strain evidence="2">GRR-S6-50</strain>
    </source>
</reference>
<evidence type="ECO:0000313" key="3">
    <source>
        <dbReference type="Proteomes" id="UP001155128"/>
    </source>
</evidence>
<feature type="chain" id="PRO_5040842365" evidence="1">
    <location>
        <begin position="20"/>
        <end position="163"/>
    </location>
</feature>
<evidence type="ECO:0000313" key="2">
    <source>
        <dbReference type="EMBL" id="MCM8556346.1"/>
    </source>
</evidence>
<keyword evidence="1" id="KW-0732">Signal</keyword>
<protein>
    <submittedName>
        <fullName evidence="2">Uncharacterized protein</fullName>
    </submittedName>
</protein>
<sequence length="163" mass="17086">MRSLAILGLFVLASCGTNANGPSLAERPAEAIDPRLPVGSAEPDLGQLTIEAQLADIRARANSAISAYEALLLETFELVSVAGPPGSESWVTAQEAVSLLEVARAPLPIALGDLDQLITVPIGAEGWSSPADREAARRVMQALLMIDAQQASTIEEMSIRLAN</sequence>
<evidence type="ECO:0000256" key="1">
    <source>
        <dbReference type="SAM" id="SignalP"/>
    </source>
</evidence>
<dbReference type="PROSITE" id="PS51257">
    <property type="entry name" value="PROKAR_LIPOPROTEIN"/>
    <property type="match status" value="1"/>
</dbReference>
<feature type="signal peptide" evidence="1">
    <location>
        <begin position="1"/>
        <end position="19"/>
    </location>
</feature>
<proteinExistence type="predicted"/>
<name>A0A9X2J2J1_9SPHN</name>
<dbReference type="AlphaFoldDB" id="A0A9X2J2J1"/>
<dbReference type="RefSeq" id="WP_252111461.1">
    <property type="nucleotide sequence ID" value="NZ_JAMSHT010000001.1"/>
</dbReference>
<comment type="caution">
    <text evidence="2">The sequence shown here is derived from an EMBL/GenBank/DDBJ whole genome shotgun (WGS) entry which is preliminary data.</text>
</comment>
<keyword evidence="3" id="KW-1185">Reference proteome</keyword>
<gene>
    <name evidence="2" type="ORF">NDO55_00740</name>
</gene>
<accession>A0A9X2J2J1</accession>
<dbReference type="EMBL" id="JAMSHT010000001">
    <property type="protein sequence ID" value="MCM8556346.1"/>
    <property type="molecule type" value="Genomic_DNA"/>
</dbReference>
<organism evidence="2 3">
    <name type="scientific">Sphingomicrobium sediminis</name>
    <dbReference type="NCBI Taxonomy" id="2950949"/>
    <lineage>
        <taxon>Bacteria</taxon>
        <taxon>Pseudomonadati</taxon>
        <taxon>Pseudomonadota</taxon>
        <taxon>Alphaproteobacteria</taxon>
        <taxon>Sphingomonadales</taxon>
        <taxon>Sphingomonadaceae</taxon>
        <taxon>Sphingomicrobium</taxon>
    </lineage>
</organism>